<protein>
    <submittedName>
        <fullName evidence="2">Obg-like ATPase 1</fullName>
    </submittedName>
</protein>
<comment type="caution">
    <text evidence="2">The sequence shown here is derived from an EMBL/GenBank/DDBJ whole genome shotgun (WGS) entry which is preliminary data.</text>
</comment>
<dbReference type="EMBL" id="BKCP01001113">
    <property type="protein sequence ID" value="GER26362.1"/>
    <property type="molecule type" value="Genomic_DNA"/>
</dbReference>
<gene>
    <name evidence="2" type="ORF">STAS_02008</name>
</gene>
<dbReference type="Proteomes" id="UP000325081">
    <property type="component" value="Unassembled WGS sequence"/>
</dbReference>
<sequence>MSMMQSLAVWEMEISEYESIRRRIVEENKRKMEELGFRPVAYEKMNLKKPAKQVIASKNVELERITDEQQLSMATMASLIKSRSQTRKRLLEQSKEKNQCDEGALKLKQPLTISAPPLQEVPPKQAEDNSHGKNQARMKKSQNNMMVLPGTLSAFHRLRGKGIEDERLSLPVNNVNQPESLPHQGVRVELFEDDDGYEIRSSHKQQHSNVYAVEENSDPIVAETNEQILMQDRHIDQPVLEKKRRARGPTMCKDVHAWTLDERRPIFFNVKGQPIGPDQETLTKFSMFLGSISRDSTLAPLNNVDWRHVTGKDKIFDYVRRNSSSQRSPWNMCYLRLEIFGVVINVE</sequence>
<organism evidence="2 3">
    <name type="scientific">Striga asiatica</name>
    <name type="common">Asiatic witchweed</name>
    <name type="synonym">Buchnera asiatica</name>
    <dbReference type="NCBI Taxonomy" id="4170"/>
    <lineage>
        <taxon>Eukaryota</taxon>
        <taxon>Viridiplantae</taxon>
        <taxon>Streptophyta</taxon>
        <taxon>Embryophyta</taxon>
        <taxon>Tracheophyta</taxon>
        <taxon>Spermatophyta</taxon>
        <taxon>Magnoliopsida</taxon>
        <taxon>eudicotyledons</taxon>
        <taxon>Gunneridae</taxon>
        <taxon>Pentapetalae</taxon>
        <taxon>asterids</taxon>
        <taxon>lamiids</taxon>
        <taxon>Lamiales</taxon>
        <taxon>Orobanchaceae</taxon>
        <taxon>Buchnereae</taxon>
        <taxon>Striga</taxon>
    </lineage>
</organism>
<evidence type="ECO:0000313" key="3">
    <source>
        <dbReference type="Proteomes" id="UP000325081"/>
    </source>
</evidence>
<keyword evidence="3" id="KW-1185">Reference proteome</keyword>
<dbReference type="AlphaFoldDB" id="A0A5A7P0S4"/>
<feature type="region of interest" description="Disordered" evidence="1">
    <location>
        <begin position="111"/>
        <end position="138"/>
    </location>
</feature>
<reference evidence="3" key="1">
    <citation type="journal article" date="2019" name="Curr. Biol.">
        <title>Genome Sequence of Striga asiatica Provides Insight into the Evolution of Plant Parasitism.</title>
        <authorList>
            <person name="Yoshida S."/>
            <person name="Kim S."/>
            <person name="Wafula E.K."/>
            <person name="Tanskanen J."/>
            <person name="Kim Y.M."/>
            <person name="Honaas L."/>
            <person name="Yang Z."/>
            <person name="Spallek T."/>
            <person name="Conn C.E."/>
            <person name="Ichihashi Y."/>
            <person name="Cheong K."/>
            <person name="Cui S."/>
            <person name="Der J.P."/>
            <person name="Gundlach H."/>
            <person name="Jiao Y."/>
            <person name="Hori C."/>
            <person name="Ishida J.K."/>
            <person name="Kasahara H."/>
            <person name="Kiba T."/>
            <person name="Kim M.S."/>
            <person name="Koo N."/>
            <person name="Laohavisit A."/>
            <person name="Lee Y.H."/>
            <person name="Lumba S."/>
            <person name="McCourt P."/>
            <person name="Mortimer J.C."/>
            <person name="Mutuku J.M."/>
            <person name="Nomura T."/>
            <person name="Sasaki-Sekimoto Y."/>
            <person name="Seto Y."/>
            <person name="Wang Y."/>
            <person name="Wakatake T."/>
            <person name="Sakakibara H."/>
            <person name="Demura T."/>
            <person name="Yamaguchi S."/>
            <person name="Yoneyama K."/>
            <person name="Manabe R.I."/>
            <person name="Nelson D.C."/>
            <person name="Schulman A.H."/>
            <person name="Timko M.P."/>
            <person name="dePamphilis C.W."/>
            <person name="Choi D."/>
            <person name="Shirasu K."/>
        </authorList>
    </citation>
    <scope>NUCLEOTIDE SEQUENCE [LARGE SCALE GENOMIC DNA]</scope>
    <source>
        <strain evidence="3">cv. UVA1</strain>
    </source>
</reference>
<name>A0A5A7P0S4_STRAF</name>
<proteinExistence type="predicted"/>
<dbReference type="OrthoDB" id="1913335at2759"/>
<accession>A0A5A7P0S4</accession>
<evidence type="ECO:0000256" key="1">
    <source>
        <dbReference type="SAM" id="MobiDB-lite"/>
    </source>
</evidence>
<evidence type="ECO:0000313" key="2">
    <source>
        <dbReference type="EMBL" id="GER26362.1"/>
    </source>
</evidence>